<proteinExistence type="predicted"/>
<evidence type="ECO:0000256" key="1">
    <source>
        <dbReference type="ARBA" id="ARBA00022801"/>
    </source>
</evidence>
<dbReference type="GO" id="GO:0017001">
    <property type="term" value="P:antibiotic catabolic process"/>
    <property type="evidence" value="ECO:0007669"/>
    <property type="project" value="InterPro"/>
</dbReference>
<keyword evidence="2" id="KW-0046">Antibiotic resistance</keyword>
<sequence length="418" mass="46454">MEAKSEDPASTFKLPASLSHAENSEHARKSNGQGESRDRKAAYALTLQKACNTALRRVKNNSIVANCNWAAPLAAAPPAASTMAILLKTAEMKAAAGLEIESQEVKDDEGNVKGKLPSKYFHTNLQHCSDIGRFAFLDAQHCMNNIRATARGMIAEEGTIAYIIDLLEDPEGARYNLKPEIKALRDSAKKCLENSQAVASKFQYWHLVICHLKQTSLSKRGTASMSHPPYFYGTVRLTYLQTAIMEILDESTRQLGKLKGQIEPLVDFFKSILSDIHNNVEDNLEAFLRPIIQGITEGSNPEECEAIRISGRSKERMFTTALQMQGRFSAMVDISAAYITISTEYIRPAINRMESLSTVSDSEWDVRSTEFLQWCENSMNGIDEVARTTNANVQRNIDYHINALHRRAIEGAAMNEGS</sequence>
<dbReference type="Proteomes" id="UP000250140">
    <property type="component" value="Unassembled WGS sequence"/>
</dbReference>
<dbReference type="OrthoDB" id="5406275at2759"/>
<evidence type="ECO:0000256" key="3">
    <source>
        <dbReference type="SAM" id="MobiDB-lite"/>
    </source>
</evidence>
<dbReference type="InterPro" id="IPR002137">
    <property type="entry name" value="Beta-lactam_class-D_AS"/>
</dbReference>
<evidence type="ECO:0000256" key="2">
    <source>
        <dbReference type="ARBA" id="ARBA00023251"/>
    </source>
</evidence>
<keyword evidence="1" id="KW-0378">Hydrolase</keyword>
<dbReference type="PANTHER" id="PTHR33488:SF2">
    <property type="entry name" value="EARLY ENDOSOME ANTIGEN 1-LIKE"/>
    <property type="match status" value="1"/>
</dbReference>
<keyword evidence="5" id="KW-1185">Reference proteome</keyword>
<dbReference type="PROSITE" id="PS00337">
    <property type="entry name" value="BETA_LACTAMASE_D"/>
    <property type="match status" value="1"/>
</dbReference>
<gene>
    <name evidence="4" type="ORF">AOQ84DRAFT_287772</name>
</gene>
<accession>A0A8E2F5Y6</accession>
<dbReference type="GO" id="GO:0046677">
    <property type="term" value="P:response to antibiotic"/>
    <property type="evidence" value="ECO:0007669"/>
    <property type="project" value="UniProtKB-KW"/>
</dbReference>
<organism evidence="4 5">
    <name type="scientific">Glonium stellatum</name>
    <dbReference type="NCBI Taxonomy" id="574774"/>
    <lineage>
        <taxon>Eukaryota</taxon>
        <taxon>Fungi</taxon>
        <taxon>Dikarya</taxon>
        <taxon>Ascomycota</taxon>
        <taxon>Pezizomycotina</taxon>
        <taxon>Dothideomycetes</taxon>
        <taxon>Pleosporomycetidae</taxon>
        <taxon>Gloniales</taxon>
        <taxon>Gloniaceae</taxon>
        <taxon>Glonium</taxon>
    </lineage>
</organism>
<dbReference type="EMBL" id="KV749103">
    <property type="protein sequence ID" value="OCL11172.1"/>
    <property type="molecule type" value="Genomic_DNA"/>
</dbReference>
<dbReference type="AlphaFoldDB" id="A0A8E2F5Y6"/>
<dbReference type="GO" id="GO:0008800">
    <property type="term" value="F:beta-lactamase activity"/>
    <property type="evidence" value="ECO:0007669"/>
    <property type="project" value="InterPro"/>
</dbReference>
<name>A0A8E2F5Y6_9PEZI</name>
<feature type="region of interest" description="Disordered" evidence="3">
    <location>
        <begin position="1"/>
        <end position="39"/>
    </location>
</feature>
<protein>
    <submittedName>
        <fullName evidence="4">Uncharacterized protein</fullName>
    </submittedName>
</protein>
<evidence type="ECO:0000313" key="5">
    <source>
        <dbReference type="Proteomes" id="UP000250140"/>
    </source>
</evidence>
<dbReference type="PANTHER" id="PTHR33488">
    <property type="entry name" value="ZGC:162509"/>
    <property type="match status" value="1"/>
</dbReference>
<evidence type="ECO:0000313" key="4">
    <source>
        <dbReference type="EMBL" id="OCL11172.1"/>
    </source>
</evidence>
<reference evidence="4 5" key="1">
    <citation type="journal article" date="2016" name="Nat. Commun.">
        <title>Ectomycorrhizal ecology is imprinted in the genome of the dominant symbiotic fungus Cenococcum geophilum.</title>
        <authorList>
            <consortium name="DOE Joint Genome Institute"/>
            <person name="Peter M."/>
            <person name="Kohler A."/>
            <person name="Ohm R.A."/>
            <person name="Kuo A."/>
            <person name="Krutzmann J."/>
            <person name="Morin E."/>
            <person name="Arend M."/>
            <person name="Barry K.W."/>
            <person name="Binder M."/>
            <person name="Choi C."/>
            <person name="Clum A."/>
            <person name="Copeland A."/>
            <person name="Grisel N."/>
            <person name="Haridas S."/>
            <person name="Kipfer T."/>
            <person name="LaButti K."/>
            <person name="Lindquist E."/>
            <person name="Lipzen A."/>
            <person name="Maire R."/>
            <person name="Meier B."/>
            <person name="Mihaltcheva S."/>
            <person name="Molinier V."/>
            <person name="Murat C."/>
            <person name="Poggeler S."/>
            <person name="Quandt C.A."/>
            <person name="Sperisen C."/>
            <person name="Tritt A."/>
            <person name="Tisserant E."/>
            <person name="Crous P.W."/>
            <person name="Henrissat B."/>
            <person name="Nehls U."/>
            <person name="Egli S."/>
            <person name="Spatafora J.W."/>
            <person name="Grigoriev I.V."/>
            <person name="Martin F.M."/>
        </authorList>
    </citation>
    <scope>NUCLEOTIDE SEQUENCE [LARGE SCALE GENOMIC DNA]</scope>
    <source>
        <strain evidence="4 5">CBS 207.34</strain>
    </source>
</reference>